<dbReference type="Proteomes" id="UP001153069">
    <property type="component" value="Unassembled WGS sequence"/>
</dbReference>
<organism evidence="2 3">
    <name type="scientific">Seminavis robusta</name>
    <dbReference type="NCBI Taxonomy" id="568900"/>
    <lineage>
        <taxon>Eukaryota</taxon>
        <taxon>Sar</taxon>
        <taxon>Stramenopiles</taxon>
        <taxon>Ochrophyta</taxon>
        <taxon>Bacillariophyta</taxon>
        <taxon>Bacillariophyceae</taxon>
        <taxon>Bacillariophycidae</taxon>
        <taxon>Naviculales</taxon>
        <taxon>Naviculaceae</taxon>
        <taxon>Seminavis</taxon>
    </lineage>
</organism>
<reference evidence="2" key="1">
    <citation type="submission" date="2020-06" db="EMBL/GenBank/DDBJ databases">
        <authorList>
            <consortium name="Plant Systems Biology data submission"/>
        </authorList>
    </citation>
    <scope>NUCLEOTIDE SEQUENCE</scope>
    <source>
        <strain evidence="2">D6</strain>
    </source>
</reference>
<dbReference type="OrthoDB" id="286301at2759"/>
<comment type="caution">
    <text evidence="2">The sequence shown here is derived from an EMBL/GenBank/DDBJ whole genome shotgun (WGS) entry which is preliminary data.</text>
</comment>
<proteinExistence type="predicted"/>
<dbReference type="Gene3D" id="2.30.180.10">
    <property type="entry name" value="FAS1 domain"/>
    <property type="match status" value="1"/>
</dbReference>
<evidence type="ECO:0000313" key="3">
    <source>
        <dbReference type="Proteomes" id="UP001153069"/>
    </source>
</evidence>
<name>A0A9N8H3M5_9STRA</name>
<gene>
    <name evidence="2" type="ORF">SEMRO_64_G036370.1</name>
</gene>
<dbReference type="InterPro" id="IPR036378">
    <property type="entry name" value="FAS1_dom_sf"/>
</dbReference>
<dbReference type="Pfam" id="PF02469">
    <property type="entry name" value="Fasciclin"/>
    <property type="match status" value="1"/>
</dbReference>
<evidence type="ECO:0000259" key="1">
    <source>
        <dbReference type="PROSITE" id="PS50213"/>
    </source>
</evidence>
<dbReference type="InterPro" id="IPR000782">
    <property type="entry name" value="FAS1_domain"/>
</dbReference>
<dbReference type="AlphaFoldDB" id="A0A9N8H3M5"/>
<accession>A0A9N8H3M5</accession>
<dbReference type="SUPFAM" id="SSF82153">
    <property type="entry name" value="FAS1 domain"/>
    <property type="match status" value="1"/>
</dbReference>
<keyword evidence="3" id="KW-1185">Reference proteome</keyword>
<evidence type="ECO:0000313" key="2">
    <source>
        <dbReference type="EMBL" id="CAB9499586.1"/>
    </source>
</evidence>
<dbReference type="EMBL" id="CAICTM010000063">
    <property type="protein sequence ID" value="CAB9499586.1"/>
    <property type="molecule type" value="Genomic_DNA"/>
</dbReference>
<feature type="domain" description="FAS1" evidence="1">
    <location>
        <begin position="147"/>
        <end position="195"/>
    </location>
</feature>
<sequence>MRNERKETSTVGATHVKKLRGRDLQDVNCVYINGAPQGPCTNPAPVVVNANEDDSEDAVVFLPSANDSEDELVLPGATTGGVIGVGWNNNDSEENRSSDNGVSVVVLPGNQGASEDGDGVPVAVVLPGNPPGPVQSTFAAPPGGPVLADITEVARGTQSLSSLLALINTAGLVETLKGQGPFTVFAPSMVLFQPV</sequence>
<protein>
    <recommendedName>
        <fullName evidence="1">FAS1 domain-containing protein</fullName>
    </recommendedName>
</protein>
<dbReference type="PROSITE" id="PS50213">
    <property type="entry name" value="FAS1"/>
    <property type="match status" value="1"/>
</dbReference>